<protein>
    <submittedName>
        <fullName evidence="3">Unannotated protein</fullName>
    </submittedName>
</protein>
<proteinExistence type="predicted"/>
<dbReference type="PANTHER" id="PTHR47572">
    <property type="entry name" value="LIPOPROTEIN-RELATED"/>
    <property type="match status" value="1"/>
</dbReference>
<dbReference type="InterPro" id="IPR011042">
    <property type="entry name" value="6-blade_b-propeller_TolB-like"/>
</dbReference>
<keyword evidence="1" id="KW-0378">Hydrolase</keyword>
<dbReference type="InterPro" id="IPR013658">
    <property type="entry name" value="SGL"/>
</dbReference>
<dbReference type="PANTHER" id="PTHR47572:SF4">
    <property type="entry name" value="LACTONASE DRP35"/>
    <property type="match status" value="1"/>
</dbReference>
<dbReference type="SUPFAM" id="SSF63829">
    <property type="entry name" value="Calcium-dependent phosphotriesterase"/>
    <property type="match status" value="1"/>
</dbReference>
<dbReference type="InterPro" id="IPR051262">
    <property type="entry name" value="SMP-30/CGR1_Lactonase"/>
</dbReference>
<dbReference type="GO" id="GO:0016787">
    <property type="term" value="F:hydrolase activity"/>
    <property type="evidence" value="ECO:0007669"/>
    <property type="project" value="UniProtKB-KW"/>
</dbReference>
<accession>A0A6J7PSK8</accession>
<evidence type="ECO:0000256" key="1">
    <source>
        <dbReference type="ARBA" id="ARBA00022801"/>
    </source>
</evidence>
<gene>
    <name evidence="3" type="ORF">UFOPK3992_01104</name>
</gene>
<sequence length="281" mass="30573">MQTVEVRPANDTISDGFSFPEGLRWRDGTLWFSDMHTGDVYSLDPDTGELNKRLVVDDQPSGMGWLPDGSMLLSLMLSRRVLRVFADGSTAIHADLSALTDHPVNELVVDDHGHGYLGTFGYDILAGDPLVQASVYRVDPDGSVTLAADAFDFPNGSVILPGTNTLVIAHSFRPELTGFEIEPDGTLVGRREWARLPEGTTADGLAVDSRGRVWVSSILTHEFLRVSEGGEVTARVHTPDRLAVDCVVDGRDDDVLYVSTSNSIQPAETTVRLGAIQRVRL</sequence>
<dbReference type="Gene3D" id="2.120.10.30">
    <property type="entry name" value="TolB, C-terminal domain"/>
    <property type="match status" value="1"/>
</dbReference>
<name>A0A6J7PSK8_9ZZZZ</name>
<dbReference type="EMBL" id="CAFBOZ010000150">
    <property type="protein sequence ID" value="CAB5008520.1"/>
    <property type="molecule type" value="Genomic_DNA"/>
</dbReference>
<evidence type="ECO:0000259" key="2">
    <source>
        <dbReference type="Pfam" id="PF08450"/>
    </source>
</evidence>
<feature type="domain" description="SMP-30/Gluconolactonase/LRE-like region" evidence="2">
    <location>
        <begin position="19"/>
        <end position="261"/>
    </location>
</feature>
<dbReference type="AlphaFoldDB" id="A0A6J7PSK8"/>
<dbReference type="Pfam" id="PF08450">
    <property type="entry name" value="SGL"/>
    <property type="match status" value="1"/>
</dbReference>
<organism evidence="3">
    <name type="scientific">freshwater metagenome</name>
    <dbReference type="NCBI Taxonomy" id="449393"/>
    <lineage>
        <taxon>unclassified sequences</taxon>
        <taxon>metagenomes</taxon>
        <taxon>ecological metagenomes</taxon>
    </lineage>
</organism>
<evidence type="ECO:0000313" key="3">
    <source>
        <dbReference type="EMBL" id="CAB5008520.1"/>
    </source>
</evidence>
<reference evidence="3" key="1">
    <citation type="submission" date="2020-05" db="EMBL/GenBank/DDBJ databases">
        <authorList>
            <person name="Chiriac C."/>
            <person name="Salcher M."/>
            <person name="Ghai R."/>
            <person name="Kavagutti S V."/>
        </authorList>
    </citation>
    <scope>NUCLEOTIDE SEQUENCE</scope>
</reference>